<organism evidence="2 3">
    <name type="scientific">Planobispora longispora</name>
    <dbReference type="NCBI Taxonomy" id="28887"/>
    <lineage>
        <taxon>Bacteria</taxon>
        <taxon>Bacillati</taxon>
        <taxon>Actinomycetota</taxon>
        <taxon>Actinomycetes</taxon>
        <taxon>Streptosporangiales</taxon>
        <taxon>Streptosporangiaceae</taxon>
        <taxon>Planobispora</taxon>
    </lineage>
</organism>
<dbReference type="InterPro" id="IPR036249">
    <property type="entry name" value="Thioredoxin-like_sf"/>
</dbReference>
<dbReference type="PROSITE" id="PS51352">
    <property type="entry name" value="THIOREDOXIN_2"/>
    <property type="match status" value="1"/>
</dbReference>
<accession>A0A8J3W282</accession>
<protein>
    <recommendedName>
        <fullName evidence="1">Thioredoxin domain-containing protein</fullName>
    </recommendedName>
</protein>
<evidence type="ECO:0000313" key="2">
    <source>
        <dbReference type="EMBL" id="GIH74074.1"/>
    </source>
</evidence>
<dbReference type="InterPro" id="IPR017937">
    <property type="entry name" value="Thioredoxin_CS"/>
</dbReference>
<dbReference type="Proteomes" id="UP000616724">
    <property type="component" value="Unassembled WGS sequence"/>
</dbReference>
<dbReference type="PROSITE" id="PS00194">
    <property type="entry name" value="THIOREDOXIN_1"/>
    <property type="match status" value="1"/>
</dbReference>
<dbReference type="InterPro" id="IPR013766">
    <property type="entry name" value="Thioredoxin_domain"/>
</dbReference>
<proteinExistence type="predicted"/>
<dbReference type="EMBL" id="BOOH01000004">
    <property type="protein sequence ID" value="GIH74074.1"/>
    <property type="molecule type" value="Genomic_DNA"/>
</dbReference>
<evidence type="ECO:0000313" key="3">
    <source>
        <dbReference type="Proteomes" id="UP000616724"/>
    </source>
</evidence>
<sequence>MPYLVAAVVFVGALGLLNLLLGVAVMARLREHAQQIAKLGDPARRPGTVSAGDSVEAFSAVTTSGEPVARERLADGTLVAFFSPGCPSCVEQAAELVRHAPDWPGGRDAVLSVVIADPGQDVSALVGELEPVSKVVVERNGGPLMAAFRVDSIPAMCVVDGFGVVLASGGRMEQVLVTQVTQVTRA</sequence>
<evidence type="ECO:0000259" key="1">
    <source>
        <dbReference type="PROSITE" id="PS51352"/>
    </source>
</evidence>
<dbReference type="AlphaFoldDB" id="A0A8J3W282"/>
<reference evidence="2 3" key="1">
    <citation type="submission" date="2021-01" db="EMBL/GenBank/DDBJ databases">
        <title>Whole genome shotgun sequence of Planobispora longispora NBRC 13918.</title>
        <authorList>
            <person name="Komaki H."/>
            <person name="Tamura T."/>
        </authorList>
    </citation>
    <scope>NUCLEOTIDE SEQUENCE [LARGE SCALE GENOMIC DNA]</scope>
    <source>
        <strain evidence="2 3">NBRC 13918</strain>
    </source>
</reference>
<gene>
    <name evidence="2" type="ORF">Plo01_05030</name>
</gene>
<dbReference type="SUPFAM" id="SSF52833">
    <property type="entry name" value="Thioredoxin-like"/>
    <property type="match status" value="1"/>
</dbReference>
<feature type="domain" description="Thioredoxin" evidence="1">
    <location>
        <begin position="49"/>
        <end position="185"/>
    </location>
</feature>
<dbReference type="RefSeq" id="WP_203888817.1">
    <property type="nucleotide sequence ID" value="NZ_BOOH01000004.1"/>
</dbReference>
<comment type="caution">
    <text evidence="2">The sequence shown here is derived from an EMBL/GenBank/DDBJ whole genome shotgun (WGS) entry which is preliminary data.</text>
</comment>
<dbReference type="Gene3D" id="3.40.30.10">
    <property type="entry name" value="Glutaredoxin"/>
    <property type="match status" value="1"/>
</dbReference>
<keyword evidence="3" id="KW-1185">Reference proteome</keyword>
<name>A0A8J3W282_9ACTN</name>